<comment type="caution">
    <text evidence="8">The sequence shown here is derived from an EMBL/GenBank/DDBJ whole genome shotgun (WGS) entry which is preliminary data.</text>
</comment>
<feature type="domain" description="Thiamine pyrophosphate enzyme N-terminal TPP-binding" evidence="7">
    <location>
        <begin position="2"/>
        <end position="116"/>
    </location>
</feature>
<dbReference type="InterPro" id="IPR012001">
    <property type="entry name" value="Thiamin_PyroP_enz_TPP-bd_dom"/>
</dbReference>
<dbReference type="InterPro" id="IPR045229">
    <property type="entry name" value="TPP_enz"/>
</dbReference>
<evidence type="ECO:0000259" key="7">
    <source>
        <dbReference type="Pfam" id="PF02776"/>
    </source>
</evidence>
<dbReference type="InterPro" id="IPR029061">
    <property type="entry name" value="THDP-binding"/>
</dbReference>
<dbReference type="CDD" id="cd07035">
    <property type="entry name" value="TPP_PYR_POX_like"/>
    <property type="match status" value="1"/>
</dbReference>
<keyword evidence="9" id="KW-1185">Reference proteome</keyword>
<dbReference type="InterPro" id="IPR029035">
    <property type="entry name" value="DHS-like_NAD/FAD-binding_dom"/>
</dbReference>
<evidence type="ECO:0000256" key="3">
    <source>
        <dbReference type="RuleBase" id="RU362132"/>
    </source>
</evidence>
<accession>A0A936ZQM5</accession>
<evidence type="ECO:0000256" key="4">
    <source>
        <dbReference type="SAM" id="MobiDB-lite"/>
    </source>
</evidence>
<name>A0A936ZQM5_9BURK</name>
<feature type="domain" description="Thiamine pyrophosphate enzyme TPP-binding" evidence="6">
    <location>
        <begin position="395"/>
        <end position="550"/>
    </location>
</feature>
<evidence type="ECO:0000313" key="9">
    <source>
        <dbReference type="Proteomes" id="UP000613011"/>
    </source>
</evidence>
<evidence type="ECO:0000313" key="8">
    <source>
        <dbReference type="EMBL" id="MBL0420731.1"/>
    </source>
</evidence>
<dbReference type="Pfam" id="PF02776">
    <property type="entry name" value="TPP_enzyme_N"/>
    <property type="match status" value="1"/>
</dbReference>
<feature type="domain" description="Thiamine pyrophosphate enzyme central" evidence="5">
    <location>
        <begin position="191"/>
        <end position="304"/>
    </location>
</feature>
<feature type="region of interest" description="Disordered" evidence="4">
    <location>
        <begin position="346"/>
        <end position="369"/>
    </location>
</feature>
<dbReference type="GO" id="GO:0030976">
    <property type="term" value="F:thiamine pyrophosphate binding"/>
    <property type="evidence" value="ECO:0007669"/>
    <property type="project" value="InterPro"/>
</dbReference>
<dbReference type="SUPFAM" id="SSF52518">
    <property type="entry name" value="Thiamin diphosphate-binding fold (THDP-binding)"/>
    <property type="match status" value="2"/>
</dbReference>
<proteinExistence type="inferred from homology"/>
<dbReference type="AlphaFoldDB" id="A0A936ZQM5"/>
<dbReference type="Pfam" id="PF02775">
    <property type="entry name" value="TPP_enzyme_C"/>
    <property type="match status" value="1"/>
</dbReference>
<dbReference type="Gene3D" id="3.40.50.970">
    <property type="match status" value="2"/>
</dbReference>
<dbReference type="InterPro" id="IPR012000">
    <property type="entry name" value="Thiamin_PyroP_enz_cen_dom"/>
</dbReference>
<keyword evidence="2 3" id="KW-0786">Thiamine pyrophosphate</keyword>
<dbReference type="Gene3D" id="3.40.50.1220">
    <property type="entry name" value="TPP-binding domain"/>
    <property type="match status" value="1"/>
</dbReference>
<comment type="similarity">
    <text evidence="1 3">Belongs to the TPP enzyme family.</text>
</comment>
<dbReference type="GO" id="GO:0003984">
    <property type="term" value="F:acetolactate synthase activity"/>
    <property type="evidence" value="ECO:0007669"/>
    <property type="project" value="TreeGrafter"/>
</dbReference>
<reference evidence="8" key="1">
    <citation type="submission" date="2021-01" db="EMBL/GenBank/DDBJ databases">
        <title>Ramlibacter sp. strain AW1 16S ribosomal RNA gene Genome sequencing and assembly.</title>
        <authorList>
            <person name="Kang M."/>
        </authorList>
    </citation>
    <scope>NUCLEOTIDE SEQUENCE</scope>
    <source>
        <strain evidence="8">AW1</strain>
    </source>
</reference>
<protein>
    <submittedName>
        <fullName evidence="8">Thiamine pyrophosphate-binding protein</fullName>
    </submittedName>
</protein>
<dbReference type="EMBL" id="JAEQNA010000003">
    <property type="protein sequence ID" value="MBL0420731.1"/>
    <property type="molecule type" value="Genomic_DNA"/>
</dbReference>
<dbReference type="GO" id="GO:0000287">
    <property type="term" value="F:magnesium ion binding"/>
    <property type="evidence" value="ECO:0007669"/>
    <property type="project" value="InterPro"/>
</dbReference>
<dbReference type="GO" id="GO:0009097">
    <property type="term" value="P:isoleucine biosynthetic process"/>
    <property type="evidence" value="ECO:0007669"/>
    <property type="project" value="TreeGrafter"/>
</dbReference>
<dbReference type="GO" id="GO:0009099">
    <property type="term" value="P:L-valine biosynthetic process"/>
    <property type="evidence" value="ECO:0007669"/>
    <property type="project" value="TreeGrafter"/>
</dbReference>
<evidence type="ECO:0000259" key="6">
    <source>
        <dbReference type="Pfam" id="PF02775"/>
    </source>
</evidence>
<evidence type="ECO:0000256" key="1">
    <source>
        <dbReference type="ARBA" id="ARBA00007812"/>
    </source>
</evidence>
<dbReference type="PANTHER" id="PTHR18968:SF13">
    <property type="entry name" value="ACETOLACTATE SYNTHASE CATALYTIC SUBUNIT, MITOCHONDRIAL"/>
    <property type="match status" value="1"/>
</dbReference>
<dbReference type="InterPro" id="IPR011766">
    <property type="entry name" value="TPP_enzyme_TPP-bd"/>
</dbReference>
<dbReference type="Proteomes" id="UP000613011">
    <property type="component" value="Unassembled WGS sequence"/>
</dbReference>
<dbReference type="Pfam" id="PF00205">
    <property type="entry name" value="TPP_enzyme_M"/>
    <property type="match status" value="1"/>
</dbReference>
<dbReference type="SUPFAM" id="SSF52467">
    <property type="entry name" value="DHS-like NAD/FAD-binding domain"/>
    <property type="match status" value="1"/>
</dbReference>
<organism evidence="8 9">
    <name type="scientific">Ramlibacter aurantiacus</name>
    <dbReference type="NCBI Taxonomy" id="2801330"/>
    <lineage>
        <taxon>Bacteria</taxon>
        <taxon>Pseudomonadati</taxon>
        <taxon>Pseudomonadota</taxon>
        <taxon>Betaproteobacteria</taxon>
        <taxon>Burkholderiales</taxon>
        <taxon>Comamonadaceae</taxon>
        <taxon>Ramlibacter</taxon>
    </lineage>
</organism>
<dbReference type="GO" id="GO:0050660">
    <property type="term" value="F:flavin adenine dinucleotide binding"/>
    <property type="evidence" value="ECO:0007669"/>
    <property type="project" value="TreeGrafter"/>
</dbReference>
<dbReference type="PANTHER" id="PTHR18968">
    <property type="entry name" value="THIAMINE PYROPHOSPHATE ENZYMES"/>
    <property type="match status" value="1"/>
</dbReference>
<evidence type="ECO:0000259" key="5">
    <source>
        <dbReference type="Pfam" id="PF00205"/>
    </source>
</evidence>
<evidence type="ECO:0000256" key="2">
    <source>
        <dbReference type="ARBA" id="ARBA00023052"/>
    </source>
</evidence>
<gene>
    <name evidence="8" type="ORF">JI739_10280</name>
</gene>
<dbReference type="GO" id="GO:0005948">
    <property type="term" value="C:acetolactate synthase complex"/>
    <property type="evidence" value="ECO:0007669"/>
    <property type="project" value="TreeGrafter"/>
</dbReference>
<sequence>MLRGLDIPYVLLNPGASFRGLHDSLVNHLGNRDPQMLLVLHEEHAVAIAHGYAKVTGKPLAAILHSNVGLMHGSMAIYDAWADRAPVLVFGATGPVDSAQRRPWIDWLHTAADQAALVRHFVKWDAQVTSVAGAQEAMLRANRIANTAPRGPVYVCFDAAMQEMRLDAPAALPDFARYAPPQPVHPAAPDVERLASWLRESRRPVILAGRVDRSMQGWNERIALAERFGARVITDLKAAAAFPTRHPLHGGPASMFLSPENVKLLADADLVLSLDWIDLAGTLRQAWDDRPVASRVVQVSVDHHLHNGYSMDHQGLPPADLFLACEPEPLVAALLQATRDEAARWSSASAAAAPGRDRGAAPDDDGPLTVGSLARVVREETVDDPVTLMRLPLSWSGEMWDFEEPLDYLGFDGGGGIGSGPGMVVGSALALQGSGRLPVAMIGDGDFLMGVTAFWTAANARIPLLTLVVNNRSFFNDELHQERVARQRSRPVENRWIGQRIDDPAPDLAMMARAQGLAGFGPVESAKALRATLREAIACVKQGQGVVVDVRVQPGYAPSMVQGMTRSHTGD</sequence>